<organism evidence="2 3">
    <name type="scientific">Candidatus Roizmanbacteria bacterium RIFCSPHIGHO2_02_FULL_37_24</name>
    <dbReference type="NCBI Taxonomy" id="1802037"/>
    <lineage>
        <taxon>Bacteria</taxon>
        <taxon>Candidatus Roizmaniibacteriota</taxon>
    </lineage>
</organism>
<feature type="transmembrane region" description="Helical" evidence="1">
    <location>
        <begin position="113"/>
        <end position="131"/>
    </location>
</feature>
<feature type="transmembrane region" description="Helical" evidence="1">
    <location>
        <begin position="82"/>
        <end position="104"/>
    </location>
</feature>
<feature type="transmembrane region" description="Helical" evidence="1">
    <location>
        <begin position="28"/>
        <end position="45"/>
    </location>
</feature>
<evidence type="ECO:0000256" key="1">
    <source>
        <dbReference type="SAM" id="Phobius"/>
    </source>
</evidence>
<feature type="transmembrane region" description="Helical" evidence="1">
    <location>
        <begin position="5"/>
        <end position="22"/>
    </location>
</feature>
<feature type="transmembrane region" description="Helical" evidence="1">
    <location>
        <begin position="359"/>
        <end position="378"/>
    </location>
</feature>
<sequence>MSSFLIKILGLIIIFFAITPNLGFFNTASLSLLILVSITFYYISFRNKLPFEKIQHEPLVVATIFILLTYGSLYYGGLYQEMIAVEAGKIIQVFTVVFLFYYYYIHSSSGNKIFIFSLIMYLVLSILTITTSPHPIIDAFVQMKEAPLQLLQGNNPYDITFTKIYQNVNPTYFTFLPMSFVLSIPSVLLLGDPRYLIIGFNLLAAFALFSMFKKSHKSQIGALAVAGFLFLPRSFYMLEHMFLDQIVLALYILFCFIFVLRKERLLLLILALFFSFKQHLIILMPLFAENTRIKHLIISRNIVFFIAPFMLPLYFLVLNPQAFLNDTLFSLTASQNTSPIYMSLSISTFLRNLGFSVDTSGYLVVSLLLTLLLLFALIRRKNLGLALKITLTLFTFHLLLHHSFFNHYFLIAGFLYVDILNELLGKKYIDGEN</sequence>
<evidence type="ECO:0000313" key="3">
    <source>
        <dbReference type="Proteomes" id="UP000177159"/>
    </source>
</evidence>
<feature type="transmembrane region" description="Helical" evidence="1">
    <location>
        <begin position="298"/>
        <end position="317"/>
    </location>
</feature>
<proteinExistence type="predicted"/>
<gene>
    <name evidence="2" type="ORF">A3C24_03660</name>
</gene>
<feature type="transmembrane region" description="Helical" evidence="1">
    <location>
        <begin position="172"/>
        <end position="190"/>
    </location>
</feature>
<keyword evidence="1" id="KW-0472">Membrane</keyword>
<reference evidence="2 3" key="1">
    <citation type="journal article" date="2016" name="Nat. Commun.">
        <title>Thousands of microbial genomes shed light on interconnected biogeochemical processes in an aquifer system.</title>
        <authorList>
            <person name="Anantharaman K."/>
            <person name="Brown C.T."/>
            <person name="Hug L.A."/>
            <person name="Sharon I."/>
            <person name="Castelle C.J."/>
            <person name="Probst A.J."/>
            <person name="Thomas B.C."/>
            <person name="Singh A."/>
            <person name="Wilkins M.J."/>
            <person name="Karaoz U."/>
            <person name="Brodie E.L."/>
            <person name="Williams K.H."/>
            <person name="Hubbard S.S."/>
            <person name="Banfield J.F."/>
        </authorList>
    </citation>
    <scope>NUCLEOTIDE SEQUENCE [LARGE SCALE GENOMIC DNA]</scope>
</reference>
<accession>A0A1F7GV66</accession>
<feature type="transmembrane region" description="Helical" evidence="1">
    <location>
        <begin position="266"/>
        <end position="286"/>
    </location>
</feature>
<keyword evidence="1" id="KW-1133">Transmembrane helix</keyword>
<keyword evidence="1" id="KW-0812">Transmembrane</keyword>
<feature type="transmembrane region" description="Helical" evidence="1">
    <location>
        <begin position="195"/>
        <end position="212"/>
    </location>
</feature>
<dbReference type="AlphaFoldDB" id="A0A1F7GV66"/>
<feature type="transmembrane region" description="Helical" evidence="1">
    <location>
        <begin position="242"/>
        <end position="260"/>
    </location>
</feature>
<feature type="transmembrane region" description="Helical" evidence="1">
    <location>
        <begin position="57"/>
        <end position="76"/>
    </location>
</feature>
<feature type="transmembrane region" description="Helical" evidence="1">
    <location>
        <begin position="407"/>
        <end position="424"/>
    </location>
</feature>
<protein>
    <recommendedName>
        <fullName evidence="4">Glycosyltransferase RgtA/B/C/D-like domain-containing protein</fullName>
    </recommendedName>
</protein>
<name>A0A1F7GV66_9BACT</name>
<evidence type="ECO:0008006" key="4">
    <source>
        <dbReference type="Google" id="ProtNLM"/>
    </source>
</evidence>
<dbReference type="EMBL" id="MFZM01000030">
    <property type="protein sequence ID" value="OGK22930.1"/>
    <property type="molecule type" value="Genomic_DNA"/>
</dbReference>
<comment type="caution">
    <text evidence="2">The sequence shown here is derived from an EMBL/GenBank/DDBJ whole genome shotgun (WGS) entry which is preliminary data.</text>
</comment>
<evidence type="ECO:0000313" key="2">
    <source>
        <dbReference type="EMBL" id="OGK22930.1"/>
    </source>
</evidence>
<dbReference type="Proteomes" id="UP000177159">
    <property type="component" value="Unassembled WGS sequence"/>
</dbReference>